<proteinExistence type="predicted"/>
<feature type="region of interest" description="Disordered" evidence="1">
    <location>
        <begin position="156"/>
        <end position="178"/>
    </location>
</feature>
<name>A0A4U0X8K4_9PEZI</name>
<dbReference type="Proteomes" id="UP000309340">
    <property type="component" value="Unassembled WGS sequence"/>
</dbReference>
<evidence type="ECO:0000313" key="3">
    <source>
        <dbReference type="Proteomes" id="UP000309340"/>
    </source>
</evidence>
<keyword evidence="3" id="KW-1185">Reference proteome</keyword>
<evidence type="ECO:0000256" key="1">
    <source>
        <dbReference type="SAM" id="MobiDB-lite"/>
    </source>
</evidence>
<reference evidence="2 3" key="1">
    <citation type="submission" date="2017-03" db="EMBL/GenBank/DDBJ databases">
        <title>Genomes of endolithic fungi from Antarctica.</title>
        <authorList>
            <person name="Coleine C."/>
            <person name="Masonjones S."/>
            <person name="Stajich J.E."/>
        </authorList>
    </citation>
    <scope>NUCLEOTIDE SEQUENCE [LARGE SCALE GENOMIC DNA]</scope>
    <source>
        <strain evidence="2 3">CCFEE 5184</strain>
    </source>
</reference>
<dbReference type="AlphaFoldDB" id="A0A4U0X8K4"/>
<evidence type="ECO:0000313" key="2">
    <source>
        <dbReference type="EMBL" id="TKA70885.1"/>
    </source>
</evidence>
<gene>
    <name evidence="2" type="ORF">B0A55_08094</name>
</gene>
<organism evidence="2 3">
    <name type="scientific">Friedmanniomyces simplex</name>
    <dbReference type="NCBI Taxonomy" id="329884"/>
    <lineage>
        <taxon>Eukaryota</taxon>
        <taxon>Fungi</taxon>
        <taxon>Dikarya</taxon>
        <taxon>Ascomycota</taxon>
        <taxon>Pezizomycotina</taxon>
        <taxon>Dothideomycetes</taxon>
        <taxon>Dothideomycetidae</taxon>
        <taxon>Mycosphaerellales</taxon>
        <taxon>Teratosphaeriaceae</taxon>
        <taxon>Friedmanniomyces</taxon>
    </lineage>
</organism>
<accession>A0A4U0X8K4</accession>
<feature type="compositionally biased region" description="Basic and acidic residues" evidence="1">
    <location>
        <begin position="217"/>
        <end position="242"/>
    </location>
</feature>
<dbReference type="OrthoDB" id="3865913at2759"/>
<dbReference type="EMBL" id="NAJQ01000378">
    <property type="protein sequence ID" value="TKA70885.1"/>
    <property type="molecule type" value="Genomic_DNA"/>
</dbReference>
<feature type="compositionally biased region" description="Basic residues" evidence="1">
    <location>
        <begin position="243"/>
        <end position="254"/>
    </location>
</feature>
<feature type="region of interest" description="Disordered" evidence="1">
    <location>
        <begin position="211"/>
        <end position="254"/>
    </location>
</feature>
<comment type="caution">
    <text evidence="2">The sequence shown here is derived from an EMBL/GenBank/DDBJ whole genome shotgun (WGS) entry which is preliminary data.</text>
</comment>
<protein>
    <submittedName>
        <fullName evidence="2">Uncharacterized protein</fullName>
    </submittedName>
</protein>
<sequence>MCRRKIIHYGGCNCRHQSGSTIFCRFARRVPNGLPQTPCDHVHDSVETRDERGTSICGGCTRQLREACGVVRQGWEGLSADNGDGTASGGGVVEQALGARGPPYTRAGEEFSWIDVHRALQCADTWGLLEGLGEGEGERAGGISSVAAEDNVAPVANENNDFGAGAEAGPSSRNGQRAAEVQSWIDNVSDEPSADVGRFNYGPVDPSLRGGINGHLWRQDARMQEGRRREAERLARERESRRNYYKAKGKGRDA</sequence>